<accession>A0A835HRY3</accession>
<dbReference type="AlphaFoldDB" id="A0A835HRY3"/>
<dbReference type="EMBL" id="JADFTS010000005">
    <property type="protein sequence ID" value="KAF9604319.1"/>
    <property type="molecule type" value="Genomic_DNA"/>
</dbReference>
<keyword evidence="2" id="KW-1185">Reference proteome</keyword>
<evidence type="ECO:0000313" key="1">
    <source>
        <dbReference type="EMBL" id="KAF9604319.1"/>
    </source>
</evidence>
<proteinExistence type="predicted"/>
<sequence length="126" mass="13982">MNQKRPLQLTGSLSKIENIADVARLSERARGFSIKVDFPYEMGLGSMTKIGRLQGKAVQPGVLGKKRECPGWLPQLQLQFLRTMKMLEQSQNTSSCYVIPGAVDNQEVMQSMVGAMQPGILPQVQF</sequence>
<name>A0A835HRY3_9MAGN</name>
<organism evidence="1 2">
    <name type="scientific">Coptis chinensis</name>
    <dbReference type="NCBI Taxonomy" id="261450"/>
    <lineage>
        <taxon>Eukaryota</taxon>
        <taxon>Viridiplantae</taxon>
        <taxon>Streptophyta</taxon>
        <taxon>Embryophyta</taxon>
        <taxon>Tracheophyta</taxon>
        <taxon>Spermatophyta</taxon>
        <taxon>Magnoliopsida</taxon>
        <taxon>Ranunculales</taxon>
        <taxon>Ranunculaceae</taxon>
        <taxon>Coptidoideae</taxon>
        <taxon>Coptis</taxon>
    </lineage>
</organism>
<protein>
    <submittedName>
        <fullName evidence="1">Uncharacterized protein</fullName>
    </submittedName>
</protein>
<gene>
    <name evidence="1" type="ORF">IFM89_005900</name>
</gene>
<comment type="caution">
    <text evidence="1">The sequence shown here is derived from an EMBL/GenBank/DDBJ whole genome shotgun (WGS) entry which is preliminary data.</text>
</comment>
<dbReference type="Proteomes" id="UP000631114">
    <property type="component" value="Unassembled WGS sequence"/>
</dbReference>
<reference evidence="1 2" key="1">
    <citation type="submission" date="2020-10" db="EMBL/GenBank/DDBJ databases">
        <title>The Coptis chinensis genome and diversification of protoberbering-type alkaloids.</title>
        <authorList>
            <person name="Wang B."/>
            <person name="Shu S."/>
            <person name="Song C."/>
            <person name="Liu Y."/>
        </authorList>
    </citation>
    <scope>NUCLEOTIDE SEQUENCE [LARGE SCALE GENOMIC DNA]</scope>
    <source>
        <strain evidence="1">HL-2020</strain>
        <tissue evidence="1">Leaf</tissue>
    </source>
</reference>
<evidence type="ECO:0000313" key="2">
    <source>
        <dbReference type="Proteomes" id="UP000631114"/>
    </source>
</evidence>